<feature type="region of interest" description="Disordered" evidence="1">
    <location>
        <begin position="737"/>
        <end position="1022"/>
    </location>
</feature>
<dbReference type="Gene3D" id="1.10.510.10">
    <property type="entry name" value="Transferase(Phosphotransferase) domain 1"/>
    <property type="match status" value="1"/>
</dbReference>
<feature type="compositionally biased region" description="Polar residues" evidence="1">
    <location>
        <begin position="771"/>
        <end position="782"/>
    </location>
</feature>
<feature type="domain" description="Protein kinase" evidence="2">
    <location>
        <begin position="315"/>
        <end position="672"/>
    </location>
</feature>
<feature type="region of interest" description="Disordered" evidence="1">
    <location>
        <begin position="24"/>
        <end position="44"/>
    </location>
</feature>
<dbReference type="CDD" id="cd00180">
    <property type="entry name" value="PKc"/>
    <property type="match status" value="1"/>
</dbReference>
<dbReference type="InterPro" id="IPR011009">
    <property type="entry name" value="Kinase-like_dom_sf"/>
</dbReference>
<name>A0ABR1P1S3_DIAER</name>
<proteinExistence type="predicted"/>
<evidence type="ECO:0000313" key="3">
    <source>
        <dbReference type="EMBL" id="KAK7724411.1"/>
    </source>
</evidence>
<feature type="compositionally biased region" description="Low complexity" evidence="1">
    <location>
        <begin position="737"/>
        <end position="751"/>
    </location>
</feature>
<feature type="compositionally biased region" description="Basic and acidic residues" evidence="1">
    <location>
        <begin position="888"/>
        <end position="901"/>
    </location>
</feature>
<accession>A0ABR1P1S3</accession>
<feature type="compositionally biased region" description="Polar residues" evidence="1">
    <location>
        <begin position="1001"/>
        <end position="1013"/>
    </location>
</feature>
<dbReference type="EMBL" id="JAKNSF020000057">
    <property type="protein sequence ID" value="KAK7724411.1"/>
    <property type="molecule type" value="Genomic_DNA"/>
</dbReference>
<dbReference type="SMART" id="SM00220">
    <property type="entry name" value="S_TKc"/>
    <property type="match status" value="1"/>
</dbReference>
<dbReference type="PANTHER" id="PTHR24359:SF37">
    <property type="entry name" value="PROTEIN KINASE DOMAIN-CONTAINING PROTEIN"/>
    <property type="match status" value="1"/>
</dbReference>
<comment type="caution">
    <text evidence="3">The sequence shown here is derived from an EMBL/GenBank/DDBJ whole genome shotgun (WGS) entry which is preliminary data.</text>
</comment>
<feature type="compositionally biased region" description="Basic and acidic residues" evidence="1">
    <location>
        <begin position="924"/>
        <end position="935"/>
    </location>
</feature>
<feature type="compositionally biased region" description="Low complexity" evidence="1">
    <location>
        <begin position="797"/>
        <end position="808"/>
    </location>
</feature>
<feature type="compositionally biased region" description="Basic and acidic residues" evidence="1">
    <location>
        <begin position="866"/>
        <end position="878"/>
    </location>
</feature>
<organism evidence="3 4">
    <name type="scientific">Diaporthe eres</name>
    <name type="common">Phomopsis oblonga</name>
    <dbReference type="NCBI Taxonomy" id="83184"/>
    <lineage>
        <taxon>Eukaryota</taxon>
        <taxon>Fungi</taxon>
        <taxon>Dikarya</taxon>
        <taxon>Ascomycota</taxon>
        <taxon>Pezizomycotina</taxon>
        <taxon>Sordariomycetes</taxon>
        <taxon>Sordariomycetidae</taxon>
        <taxon>Diaporthales</taxon>
        <taxon>Diaporthaceae</taxon>
        <taxon>Diaporthe</taxon>
        <taxon>Diaporthe eres species complex</taxon>
    </lineage>
</organism>
<gene>
    <name evidence="3" type="ORF">SLS63_008668</name>
</gene>
<keyword evidence="4" id="KW-1185">Reference proteome</keyword>
<dbReference type="Pfam" id="PF00069">
    <property type="entry name" value="Pkinase"/>
    <property type="match status" value="1"/>
</dbReference>
<evidence type="ECO:0000313" key="4">
    <source>
        <dbReference type="Proteomes" id="UP001430848"/>
    </source>
</evidence>
<evidence type="ECO:0000259" key="2">
    <source>
        <dbReference type="PROSITE" id="PS50011"/>
    </source>
</evidence>
<sequence>MISKRQSVLLLDTRVSFSDLPQSLSAQKSGTELASNSQVDDLGNGKHLEQQEDSADVITDATTPSQVPAGFLVTEAGTRFRPEGDSQSMPGNLDAPADSQPSSIGYGESLLGTEIPGTQSTILTECTGSLGDELRGAYCETASKQRSEFLPIDALDKIVTEDRVREEIGKLSKCSDNNLDHDVQQVLGASNIPGQTTSRKKIFAILALIEKLEAIWDFVREGIYDIHLPFEKDKTQSPDGSRKGRLELSRKSDTGSSTRIPIKAFHGWTGAEVHNFERTQWDIHIPIFFLNTKKEPKVRHYPLQESVVLPFVEDDEVKQGGKMGGFAEVWRVKFHPSHHNHGVLASGRRENPSFAIKRLHYMDEKAFRKEVQNLKRFSTRDYLHLIKLLGTYEWRHQYYLVFPWADGNLLDFWAAHTEPLARKRDAGTALWFSEQCLGLVEGMKMIHTWDTPEIGGQHHVFSFDTRQTHGLHGDLKPENILWFKQYAENAEKNSSSLGHFKISDFGLSHFHGTKSIADIDAKDTGFSPTYRAPERDVKGKVTQSYDVWSLACVLLEFASWYLGGYEEVKTFGQKRVNEDMQYDGGFSQDRFFNFMRASQGAADEIQGRAQICAIEKISVVQEFEKLYDDPYCSDYLVDFLELIQTNLLRLGPEKRRGCTEIAESLQKLHANLQKDPSYGTTRLKTPPSRSPTLDSILMEGDMSPEFKKQIRKSLPRRSVSFDRETAYNSTSISAALCSSPSSSHVNLVSNSGRDCRPSSPERKANFRLSRDLTTVQESPGTHSQEELDRQHSLGPSGTAEATQGTAQTDKGHILPAENVNGLNITGNEPSHPSPVEEQHRRPSGTQSAEQVPGVDNAAAEVGTTDRGLDSDLNGRETADESSPSKPGSSKDAEEQTNKDDGEPSQPVMDATELSKAHGVSQPDHPIRDANDEHEIPSSGVLRGVEFLKVPLGGEGRLSSESRTLSHVTSDVGQEDAHGRRTRNSSQTGSYGREKMEKQAGNAESVNEASMTKSTSDEKAGGRRFMSFLKKIPCFN</sequence>
<feature type="compositionally biased region" description="Basic and acidic residues" evidence="1">
    <location>
        <begin position="234"/>
        <end position="253"/>
    </location>
</feature>
<dbReference type="PANTHER" id="PTHR24359">
    <property type="entry name" value="SERINE/THREONINE-PROTEIN KINASE SBK1"/>
    <property type="match status" value="1"/>
</dbReference>
<feature type="compositionally biased region" description="Basic and acidic residues" evidence="1">
    <location>
        <begin position="753"/>
        <end position="770"/>
    </location>
</feature>
<dbReference type="PROSITE" id="PS50011">
    <property type="entry name" value="PROTEIN_KINASE_DOM"/>
    <property type="match status" value="1"/>
</dbReference>
<feature type="region of interest" description="Disordered" evidence="1">
    <location>
        <begin position="80"/>
        <end position="107"/>
    </location>
</feature>
<reference evidence="3 4" key="1">
    <citation type="submission" date="2024-02" db="EMBL/GenBank/DDBJ databases">
        <title>De novo assembly and annotation of 12 fungi associated with fruit tree decline syndrome in Ontario, Canada.</title>
        <authorList>
            <person name="Sulman M."/>
            <person name="Ellouze W."/>
            <person name="Ilyukhin E."/>
        </authorList>
    </citation>
    <scope>NUCLEOTIDE SEQUENCE [LARGE SCALE GENOMIC DNA]</scope>
    <source>
        <strain evidence="3 4">M169</strain>
    </source>
</reference>
<dbReference type="SUPFAM" id="SSF56112">
    <property type="entry name" value="Protein kinase-like (PK-like)"/>
    <property type="match status" value="1"/>
</dbReference>
<evidence type="ECO:0000256" key="1">
    <source>
        <dbReference type="SAM" id="MobiDB-lite"/>
    </source>
</evidence>
<dbReference type="Proteomes" id="UP001430848">
    <property type="component" value="Unassembled WGS sequence"/>
</dbReference>
<feature type="compositionally biased region" description="Polar residues" evidence="1">
    <location>
        <begin position="820"/>
        <end position="830"/>
    </location>
</feature>
<feature type="region of interest" description="Disordered" evidence="1">
    <location>
        <begin position="234"/>
        <end position="257"/>
    </location>
</feature>
<feature type="region of interest" description="Disordered" evidence="1">
    <location>
        <begin position="675"/>
        <end position="701"/>
    </location>
</feature>
<feature type="compositionally biased region" description="Polar residues" evidence="1">
    <location>
        <begin position="958"/>
        <end position="971"/>
    </location>
</feature>
<feature type="compositionally biased region" description="Polar residues" evidence="1">
    <location>
        <begin position="24"/>
        <end position="39"/>
    </location>
</feature>
<protein>
    <recommendedName>
        <fullName evidence="2">Protein kinase domain-containing protein</fullName>
    </recommendedName>
</protein>
<dbReference type="InterPro" id="IPR000719">
    <property type="entry name" value="Prot_kinase_dom"/>
</dbReference>